<name>A0A1F7GE77_9BACT</name>
<keyword evidence="7" id="KW-0670">Pyruvate</keyword>
<comment type="catalytic activity">
    <reaction evidence="8">
        <text>L-arginine + H(+) = agmatine + CO2</text>
        <dbReference type="Rhea" id="RHEA:17641"/>
        <dbReference type="ChEBI" id="CHEBI:15378"/>
        <dbReference type="ChEBI" id="CHEBI:16526"/>
        <dbReference type="ChEBI" id="CHEBI:32682"/>
        <dbReference type="ChEBI" id="CHEBI:58145"/>
        <dbReference type="EC" id="4.1.1.19"/>
    </reaction>
</comment>
<dbReference type="InterPro" id="IPR002724">
    <property type="entry name" value="Pyruvoyl-dep_arg_deCO2ase"/>
</dbReference>
<comment type="similarity">
    <text evidence="2">Belongs to the pyruvoyl-dependent arginine decarboxylase family.</text>
</comment>
<sequence>MVITITTGAGHGKTPLSAFDAALKLAGVHNYNLIYISSIIPKGAVLKVKKYAPKRSEYGNRLYVVKAEIRSREVGKFIGAALGWYQIDDGRGIFVEHEEIGITEESVKTNLIKVVNESLTDLCRTRNFPLNKNRFKVKMNLIKVDYSAASALVLAIYKSGGWINIR</sequence>
<accession>A0A1F7GE77</accession>
<gene>
    <name evidence="9" type="ORF">A2774_02075</name>
</gene>
<dbReference type="EMBL" id="MFZG01000010">
    <property type="protein sequence ID" value="OGK17165.1"/>
    <property type="molecule type" value="Genomic_DNA"/>
</dbReference>
<evidence type="ECO:0000313" key="9">
    <source>
        <dbReference type="EMBL" id="OGK17165.1"/>
    </source>
</evidence>
<dbReference type="GO" id="GO:0008792">
    <property type="term" value="F:arginine decarboxylase activity"/>
    <property type="evidence" value="ECO:0007669"/>
    <property type="project" value="UniProtKB-EC"/>
</dbReference>
<dbReference type="Proteomes" id="UP000177208">
    <property type="component" value="Unassembled WGS sequence"/>
</dbReference>
<evidence type="ECO:0000256" key="6">
    <source>
        <dbReference type="ARBA" id="ARBA00023239"/>
    </source>
</evidence>
<reference evidence="9 10" key="1">
    <citation type="journal article" date="2016" name="Nat. Commun.">
        <title>Thousands of microbial genomes shed light on interconnected biogeochemical processes in an aquifer system.</title>
        <authorList>
            <person name="Anantharaman K."/>
            <person name="Brown C.T."/>
            <person name="Hug L.A."/>
            <person name="Sharon I."/>
            <person name="Castelle C.J."/>
            <person name="Probst A.J."/>
            <person name="Thomas B.C."/>
            <person name="Singh A."/>
            <person name="Wilkins M.J."/>
            <person name="Karaoz U."/>
            <person name="Brodie E.L."/>
            <person name="Williams K.H."/>
            <person name="Hubbard S.S."/>
            <person name="Banfield J.F."/>
        </authorList>
    </citation>
    <scope>NUCLEOTIDE SEQUENCE [LARGE SCALE GENOMIC DNA]</scope>
</reference>
<evidence type="ECO:0000256" key="4">
    <source>
        <dbReference type="ARBA" id="ARBA00014727"/>
    </source>
</evidence>
<dbReference type="PANTHER" id="PTHR40438:SF1">
    <property type="entry name" value="PYRUVOYL-DEPENDENT ARGININE DECARBOXYLASE"/>
    <property type="match status" value="1"/>
</dbReference>
<evidence type="ECO:0000256" key="2">
    <source>
        <dbReference type="ARBA" id="ARBA00008611"/>
    </source>
</evidence>
<dbReference type="GO" id="GO:0006527">
    <property type="term" value="P:L-arginine catabolic process"/>
    <property type="evidence" value="ECO:0007669"/>
    <property type="project" value="InterPro"/>
</dbReference>
<evidence type="ECO:0000256" key="3">
    <source>
        <dbReference type="ARBA" id="ARBA00012426"/>
    </source>
</evidence>
<dbReference type="Pfam" id="PF01862">
    <property type="entry name" value="PvlArgDC"/>
    <property type="match status" value="1"/>
</dbReference>
<dbReference type="SFLD" id="SFLDG01170">
    <property type="entry name" value="Pyruvoyl-dependent_arginine_de"/>
    <property type="match status" value="1"/>
</dbReference>
<evidence type="ECO:0000256" key="5">
    <source>
        <dbReference type="ARBA" id="ARBA00022793"/>
    </source>
</evidence>
<dbReference type="InterPro" id="IPR016105">
    <property type="entry name" value="Pyr-dep_his/arg-deCO2ase_sand"/>
</dbReference>
<evidence type="ECO:0000256" key="8">
    <source>
        <dbReference type="ARBA" id="ARBA00049309"/>
    </source>
</evidence>
<dbReference type="InterPro" id="IPR016104">
    <property type="entry name" value="Pyr-dep_his/arg-deCO2ase"/>
</dbReference>
<proteinExistence type="inferred from homology"/>
<dbReference type="SFLD" id="SFLDS00055">
    <property type="entry name" value="Pyruvoyl-Dependent_Histidine/A"/>
    <property type="match status" value="1"/>
</dbReference>
<dbReference type="Gene3D" id="3.50.20.10">
    <property type="entry name" value="Pyruvoyl-Dependent Histidine Decarboxylase, subunit B"/>
    <property type="match status" value="1"/>
</dbReference>
<dbReference type="AlphaFoldDB" id="A0A1F7GE77"/>
<evidence type="ECO:0000256" key="1">
    <source>
        <dbReference type="ARBA" id="ARBA00001928"/>
    </source>
</evidence>
<comment type="caution">
    <text evidence="9">The sequence shown here is derived from an EMBL/GenBank/DDBJ whole genome shotgun (WGS) entry which is preliminary data.</text>
</comment>
<evidence type="ECO:0000313" key="10">
    <source>
        <dbReference type="Proteomes" id="UP000177208"/>
    </source>
</evidence>
<evidence type="ECO:0000256" key="7">
    <source>
        <dbReference type="ARBA" id="ARBA00023317"/>
    </source>
</evidence>
<dbReference type="PANTHER" id="PTHR40438">
    <property type="entry name" value="PYRUVOYL-DEPENDENT ARGININE DECARBOXYLASE"/>
    <property type="match status" value="1"/>
</dbReference>
<dbReference type="SUPFAM" id="SSF56271">
    <property type="entry name" value="Pyruvoyl-dependent histidine and arginine decarboxylases"/>
    <property type="match status" value="1"/>
</dbReference>
<protein>
    <recommendedName>
        <fullName evidence="4">Pyruvoyl-dependent arginine decarboxylase AaxB</fullName>
        <ecNumber evidence="3">4.1.1.19</ecNumber>
    </recommendedName>
</protein>
<dbReference type="EC" id="4.1.1.19" evidence="3"/>
<keyword evidence="6" id="KW-0456">Lyase</keyword>
<organism evidence="9 10">
    <name type="scientific">Candidatus Roizmanbacteria bacterium RIFCSPHIGHO2_01_FULL_39_12c</name>
    <dbReference type="NCBI Taxonomy" id="1802031"/>
    <lineage>
        <taxon>Bacteria</taxon>
        <taxon>Candidatus Roizmaniibacteriota</taxon>
    </lineage>
</organism>
<keyword evidence="5" id="KW-0210">Decarboxylase</keyword>
<comment type="cofactor">
    <cofactor evidence="1">
        <name>pyruvate</name>
        <dbReference type="ChEBI" id="CHEBI:15361"/>
    </cofactor>
</comment>